<evidence type="ECO:0000313" key="7">
    <source>
        <dbReference type="Proteomes" id="UP000236742"/>
    </source>
</evidence>
<keyword evidence="3" id="KW-0238">DNA-binding</keyword>
<comment type="similarity">
    <text evidence="1">Belongs to the 'phage' integrase family.</text>
</comment>
<dbReference type="AlphaFoldDB" id="A0A1H5YXP2"/>
<dbReference type="PANTHER" id="PTHR30629">
    <property type="entry name" value="PROPHAGE INTEGRASE"/>
    <property type="match status" value="1"/>
</dbReference>
<evidence type="ECO:0000256" key="1">
    <source>
        <dbReference type="ARBA" id="ARBA00008857"/>
    </source>
</evidence>
<evidence type="ECO:0000313" key="6">
    <source>
        <dbReference type="EMBL" id="SEG29049.1"/>
    </source>
</evidence>
<dbReference type="OrthoDB" id="6388170at2"/>
<dbReference type="InterPro" id="IPR050808">
    <property type="entry name" value="Phage_Integrase"/>
</dbReference>
<keyword evidence="4" id="KW-0233">DNA recombination</keyword>
<dbReference type="Pfam" id="PF00589">
    <property type="entry name" value="Phage_integrase"/>
    <property type="match status" value="1"/>
</dbReference>
<dbReference type="SUPFAM" id="SSF56349">
    <property type="entry name" value="DNA breaking-rejoining enzymes"/>
    <property type="match status" value="1"/>
</dbReference>
<keyword evidence="7" id="KW-1185">Reference proteome</keyword>
<dbReference type="Gene3D" id="1.10.150.130">
    <property type="match status" value="1"/>
</dbReference>
<evidence type="ECO:0000256" key="4">
    <source>
        <dbReference type="ARBA" id="ARBA00023172"/>
    </source>
</evidence>
<dbReference type="PANTHER" id="PTHR30629:SF2">
    <property type="entry name" value="PROPHAGE INTEGRASE INTS-RELATED"/>
    <property type="match status" value="1"/>
</dbReference>
<dbReference type="InterPro" id="IPR010998">
    <property type="entry name" value="Integrase_recombinase_N"/>
</dbReference>
<dbReference type="EMBL" id="FNVD01000025">
    <property type="protein sequence ID" value="SEG29049.1"/>
    <property type="molecule type" value="Genomic_DNA"/>
</dbReference>
<dbReference type="InterPro" id="IPR011010">
    <property type="entry name" value="DNA_brk_join_enz"/>
</dbReference>
<gene>
    <name evidence="6" type="ORF">SAMN05421751_1251</name>
</gene>
<evidence type="ECO:0000256" key="2">
    <source>
        <dbReference type="ARBA" id="ARBA00022908"/>
    </source>
</evidence>
<dbReference type="GO" id="GO:0006310">
    <property type="term" value="P:DNA recombination"/>
    <property type="evidence" value="ECO:0007669"/>
    <property type="project" value="UniProtKB-KW"/>
</dbReference>
<dbReference type="Gene3D" id="1.10.443.10">
    <property type="entry name" value="Intergrase catalytic core"/>
    <property type="match status" value="1"/>
</dbReference>
<proteinExistence type="inferred from homology"/>
<dbReference type="PROSITE" id="PS51898">
    <property type="entry name" value="TYR_RECOMBINASE"/>
    <property type="match status" value="1"/>
</dbReference>
<protein>
    <submittedName>
        <fullName evidence="6">Phage integrase family protein</fullName>
    </submittedName>
</protein>
<dbReference type="GO" id="GO:0003677">
    <property type="term" value="F:DNA binding"/>
    <property type="evidence" value="ECO:0007669"/>
    <property type="project" value="UniProtKB-KW"/>
</dbReference>
<name>A0A1H5YXP2_9RHOB</name>
<evidence type="ECO:0000256" key="3">
    <source>
        <dbReference type="ARBA" id="ARBA00023125"/>
    </source>
</evidence>
<reference evidence="6 7" key="1">
    <citation type="submission" date="2016-10" db="EMBL/GenBank/DDBJ databases">
        <authorList>
            <person name="de Groot N.N."/>
        </authorList>
    </citation>
    <scope>NUCLEOTIDE SEQUENCE [LARGE SCALE GENOMIC DNA]</scope>
    <source>
        <strain evidence="6 7">DSM 23413</strain>
    </source>
</reference>
<keyword evidence="2" id="KW-0229">DNA integration</keyword>
<accession>A0A1H5YXP2</accession>
<feature type="domain" description="Tyr recombinase" evidence="5">
    <location>
        <begin position="47"/>
        <end position="166"/>
    </location>
</feature>
<dbReference type="InterPro" id="IPR002104">
    <property type="entry name" value="Integrase_catalytic"/>
</dbReference>
<dbReference type="InterPro" id="IPR013762">
    <property type="entry name" value="Integrase-like_cat_sf"/>
</dbReference>
<evidence type="ECO:0000259" key="5">
    <source>
        <dbReference type="PROSITE" id="PS51898"/>
    </source>
</evidence>
<organism evidence="6 7">
    <name type="scientific">Jhaorihella thermophila</name>
    <dbReference type="NCBI Taxonomy" id="488547"/>
    <lineage>
        <taxon>Bacteria</taxon>
        <taxon>Pseudomonadati</taxon>
        <taxon>Pseudomonadota</taxon>
        <taxon>Alphaproteobacteria</taxon>
        <taxon>Rhodobacterales</taxon>
        <taxon>Paracoccaceae</taxon>
        <taxon>Jhaorihella</taxon>
    </lineage>
</organism>
<dbReference type="Proteomes" id="UP000236742">
    <property type="component" value="Unassembled WGS sequence"/>
</dbReference>
<dbReference type="GO" id="GO:0015074">
    <property type="term" value="P:DNA integration"/>
    <property type="evidence" value="ECO:0007669"/>
    <property type="project" value="UniProtKB-KW"/>
</dbReference>
<sequence length="166" mass="19404">MLTSDRRKPVRANRTGEVLRKMFNLAIEWGMRKDNPASSFRRRLEHERERFLTRKELERLAAALEADPDDRTVGIIRMCMLTGARLGEVRCARFEHFNLEHMTWTKPASMTKQRKIHRLPISEEVAAIVRQRRLVVPEGCPWLFPGEVEGQPVQEIRRGRPRGPPL</sequence>